<evidence type="ECO:0000259" key="12">
    <source>
        <dbReference type="Pfam" id="PF23539"/>
    </source>
</evidence>
<evidence type="ECO:0000256" key="4">
    <source>
        <dbReference type="ARBA" id="ARBA00022679"/>
    </source>
</evidence>
<gene>
    <name evidence="13" type="ORF">FL583_21810</name>
</gene>
<dbReference type="Pfam" id="PF07730">
    <property type="entry name" value="HisKA_3"/>
    <property type="match status" value="1"/>
</dbReference>
<dbReference type="InterPro" id="IPR055558">
    <property type="entry name" value="DUF7134"/>
</dbReference>
<evidence type="ECO:0000256" key="5">
    <source>
        <dbReference type="ARBA" id="ARBA00022741"/>
    </source>
</evidence>
<evidence type="ECO:0000256" key="1">
    <source>
        <dbReference type="ARBA" id="ARBA00000085"/>
    </source>
</evidence>
<keyword evidence="9" id="KW-0812">Transmembrane</keyword>
<keyword evidence="10" id="KW-0732">Signal</keyword>
<keyword evidence="9" id="KW-1133">Transmembrane helix</keyword>
<dbReference type="EMBL" id="VIRS01000015">
    <property type="protein sequence ID" value="TQS43072.1"/>
    <property type="molecule type" value="Genomic_DNA"/>
</dbReference>
<dbReference type="RefSeq" id="WP_142706557.1">
    <property type="nucleotide sequence ID" value="NZ_VIRS01000015.1"/>
</dbReference>
<dbReference type="AlphaFoldDB" id="A0A545AP16"/>
<keyword evidence="4" id="KW-0808">Transferase</keyword>
<feature type="transmembrane region" description="Helical" evidence="9">
    <location>
        <begin position="47"/>
        <end position="67"/>
    </location>
</feature>
<dbReference type="Pfam" id="PF23539">
    <property type="entry name" value="DUF7134"/>
    <property type="match status" value="1"/>
</dbReference>
<protein>
    <recommendedName>
        <fullName evidence="2">histidine kinase</fullName>
        <ecNumber evidence="2">2.7.13.3</ecNumber>
    </recommendedName>
</protein>
<comment type="catalytic activity">
    <reaction evidence="1">
        <text>ATP + protein L-histidine = ADP + protein N-phospho-L-histidine.</text>
        <dbReference type="EC" id="2.7.13.3"/>
    </reaction>
</comment>
<feature type="domain" description="Signal transduction histidine kinase subgroup 3 dimerisation and phosphoacceptor" evidence="11">
    <location>
        <begin position="170"/>
        <end position="236"/>
    </location>
</feature>
<dbReference type="Gene3D" id="3.30.565.10">
    <property type="entry name" value="Histidine kinase-like ATPase, C-terminal domain"/>
    <property type="match status" value="1"/>
</dbReference>
<evidence type="ECO:0000256" key="6">
    <source>
        <dbReference type="ARBA" id="ARBA00022777"/>
    </source>
</evidence>
<feature type="chain" id="PRO_5021829645" description="histidine kinase" evidence="10">
    <location>
        <begin position="24"/>
        <end position="368"/>
    </location>
</feature>
<dbReference type="PANTHER" id="PTHR24421">
    <property type="entry name" value="NITRATE/NITRITE SENSOR PROTEIN NARX-RELATED"/>
    <property type="match status" value="1"/>
</dbReference>
<keyword evidence="5" id="KW-0547">Nucleotide-binding</keyword>
<name>A0A545AP16_9ACTN</name>
<keyword evidence="3" id="KW-0597">Phosphoprotein</keyword>
<evidence type="ECO:0000259" key="11">
    <source>
        <dbReference type="Pfam" id="PF07730"/>
    </source>
</evidence>
<evidence type="ECO:0000313" key="14">
    <source>
        <dbReference type="Proteomes" id="UP000317982"/>
    </source>
</evidence>
<feature type="signal peptide" evidence="10">
    <location>
        <begin position="1"/>
        <end position="23"/>
    </location>
</feature>
<dbReference type="OrthoDB" id="227596at2"/>
<dbReference type="GO" id="GO:0046983">
    <property type="term" value="F:protein dimerization activity"/>
    <property type="evidence" value="ECO:0007669"/>
    <property type="project" value="InterPro"/>
</dbReference>
<proteinExistence type="predicted"/>
<accession>A0A545AP16</accession>
<evidence type="ECO:0000313" key="13">
    <source>
        <dbReference type="EMBL" id="TQS43072.1"/>
    </source>
</evidence>
<evidence type="ECO:0000256" key="3">
    <source>
        <dbReference type="ARBA" id="ARBA00022553"/>
    </source>
</evidence>
<keyword evidence="6 13" id="KW-0418">Kinase</keyword>
<organism evidence="13 14">
    <name type="scientific">Cryptosporangium phraense</name>
    <dbReference type="NCBI Taxonomy" id="2593070"/>
    <lineage>
        <taxon>Bacteria</taxon>
        <taxon>Bacillati</taxon>
        <taxon>Actinomycetota</taxon>
        <taxon>Actinomycetes</taxon>
        <taxon>Cryptosporangiales</taxon>
        <taxon>Cryptosporangiaceae</taxon>
        <taxon>Cryptosporangium</taxon>
    </lineage>
</organism>
<dbReference type="InParanoid" id="A0A545AP16"/>
<evidence type="ECO:0000256" key="8">
    <source>
        <dbReference type="ARBA" id="ARBA00023012"/>
    </source>
</evidence>
<sequence>MSRAFDACLAAVAAAVGTAGAVAAVHAPWPVVVLAIAGNLLLVVRRQWPLPVLVGVTAVTAVVWVAAGDPRPMALGCLIAVYTVAARTTRGIGLVAAAVTAVAAGVASNLATDASVFDARNVVPIIWIGLVAAAGVAVRNRRAYVAAVEERARRAEETREQEARRRVAEERLRIARELHDVVAHSIALVNVQAGVAAHLLREQPDAAEEALDHVRAASRSVLDELGTMLSVLRESDDPVAPSEPAPGLDRLDDLVETFRATGMRVDVRLTGAMQPVSTTASLAAYRIVQESLTNARKHGAEDRATVAVTFDEAAATISVRNPVGGPATEGTGHGILGMRERAAAVGGRLTAQQRGDDFVVDATLPYPK</sequence>
<evidence type="ECO:0000256" key="10">
    <source>
        <dbReference type="SAM" id="SignalP"/>
    </source>
</evidence>
<dbReference type="GO" id="GO:0016020">
    <property type="term" value="C:membrane"/>
    <property type="evidence" value="ECO:0007669"/>
    <property type="project" value="InterPro"/>
</dbReference>
<evidence type="ECO:0000256" key="7">
    <source>
        <dbReference type="ARBA" id="ARBA00022840"/>
    </source>
</evidence>
<feature type="transmembrane region" description="Helical" evidence="9">
    <location>
        <begin position="119"/>
        <end position="138"/>
    </location>
</feature>
<dbReference type="GO" id="GO:0005524">
    <property type="term" value="F:ATP binding"/>
    <property type="evidence" value="ECO:0007669"/>
    <property type="project" value="UniProtKB-KW"/>
</dbReference>
<dbReference type="SUPFAM" id="SSF55874">
    <property type="entry name" value="ATPase domain of HSP90 chaperone/DNA topoisomerase II/histidine kinase"/>
    <property type="match status" value="1"/>
</dbReference>
<evidence type="ECO:0000256" key="9">
    <source>
        <dbReference type="SAM" id="Phobius"/>
    </source>
</evidence>
<dbReference type="InterPro" id="IPR036890">
    <property type="entry name" value="HATPase_C_sf"/>
</dbReference>
<dbReference type="GO" id="GO:0000155">
    <property type="term" value="F:phosphorelay sensor kinase activity"/>
    <property type="evidence" value="ECO:0007669"/>
    <property type="project" value="InterPro"/>
</dbReference>
<dbReference type="InterPro" id="IPR011712">
    <property type="entry name" value="Sig_transdc_His_kin_sub3_dim/P"/>
</dbReference>
<keyword evidence="8" id="KW-0902">Two-component regulatory system</keyword>
<keyword evidence="7" id="KW-0067">ATP-binding</keyword>
<evidence type="ECO:0000256" key="2">
    <source>
        <dbReference type="ARBA" id="ARBA00012438"/>
    </source>
</evidence>
<comment type="caution">
    <text evidence="13">The sequence shown here is derived from an EMBL/GenBank/DDBJ whole genome shotgun (WGS) entry which is preliminary data.</text>
</comment>
<feature type="domain" description="DUF7134" evidence="12">
    <location>
        <begin position="5"/>
        <end position="138"/>
    </location>
</feature>
<keyword evidence="9" id="KW-0472">Membrane</keyword>
<keyword evidence="14" id="KW-1185">Reference proteome</keyword>
<dbReference type="PANTHER" id="PTHR24421:SF10">
    <property type="entry name" value="NITRATE_NITRITE SENSOR PROTEIN NARQ"/>
    <property type="match status" value="1"/>
</dbReference>
<dbReference type="CDD" id="cd16917">
    <property type="entry name" value="HATPase_UhpB-NarQ-NarX-like"/>
    <property type="match status" value="1"/>
</dbReference>
<dbReference type="EC" id="2.7.13.3" evidence="2"/>
<feature type="transmembrane region" description="Helical" evidence="9">
    <location>
        <begin position="88"/>
        <end position="107"/>
    </location>
</feature>
<reference evidence="13 14" key="1">
    <citation type="submission" date="2019-07" db="EMBL/GenBank/DDBJ databases">
        <title>Cryptosporangium phraense sp. nov., isolated from plant litter.</title>
        <authorList>
            <person name="Suriyachadkun C."/>
        </authorList>
    </citation>
    <scope>NUCLEOTIDE SEQUENCE [LARGE SCALE GENOMIC DNA]</scope>
    <source>
        <strain evidence="13 14">A-T 5661</strain>
    </source>
</reference>
<dbReference type="Proteomes" id="UP000317982">
    <property type="component" value="Unassembled WGS sequence"/>
</dbReference>
<dbReference type="Gene3D" id="1.20.5.1930">
    <property type="match status" value="1"/>
</dbReference>
<dbReference type="InterPro" id="IPR050482">
    <property type="entry name" value="Sensor_HK_TwoCompSys"/>
</dbReference>